<protein>
    <submittedName>
        <fullName evidence="1">Uncharacterized protein</fullName>
    </submittedName>
</protein>
<dbReference type="STRING" id="246197.MXAN_2725"/>
<name>Q1D8T1_MYXXD</name>
<evidence type="ECO:0000313" key="2">
    <source>
        <dbReference type="Proteomes" id="UP000002402"/>
    </source>
</evidence>
<dbReference type="Proteomes" id="UP000002402">
    <property type="component" value="Chromosome"/>
</dbReference>
<organism evidence="1 2">
    <name type="scientific">Myxococcus xanthus (strain DK1622)</name>
    <dbReference type="NCBI Taxonomy" id="246197"/>
    <lineage>
        <taxon>Bacteria</taxon>
        <taxon>Pseudomonadati</taxon>
        <taxon>Myxococcota</taxon>
        <taxon>Myxococcia</taxon>
        <taxon>Myxococcales</taxon>
        <taxon>Cystobacterineae</taxon>
        <taxon>Myxococcaceae</taxon>
        <taxon>Myxococcus</taxon>
    </lineage>
</organism>
<sequence length="32" mass="3629">MKRKAGRRFFRGLVVKLNLFNTLDGGLPETPP</sequence>
<evidence type="ECO:0000313" key="1">
    <source>
        <dbReference type="EMBL" id="ABF86670.1"/>
    </source>
</evidence>
<dbReference type="EnsemblBacteria" id="ABF86670">
    <property type="protein sequence ID" value="ABF86670"/>
    <property type="gene ID" value="MXAN_2725"/>
</dbReference>
<dbReference type="AlphaFoldDB" id="Q1D8T1"/>
<dbReference type="HOGENOM" id="CLU_3390402_0_0_7"/>
<dbReference type="EMBL" id="CP000113">
    <property type="protein sequence ID" value="ABF86670.1"/>
    <property type="molecule type" value="Genomic_DNA"/>
</dbReference>
<keyword evidence="2" id="KW-1185">Reference proteome</keyword>
<dbReference type="KEGG" id="mxa:MXAN_2725"/>
<gene>
    <name evidence="1" type="ordered locus">MXAN_2725</name>
</gene>
<accession>Q1D8T1</accession>
<proteinExistence type="predicted"/>
<reference evidence="1 2" key="1">
    <citation type="journal article" date="2006" name="Proc. Natl. Acad. Sci. U.S.A.">
        <title>Evolution of sensory complexity recorded in a myxobacterial genome.</title>
        <authorList>
            <person name="Goldman B.S."/>
            <person name="Nierman W.C."/>
            <person name="Kaiser D."/>
            <person name="Slater S.C."/>
            <person name="Durkin A.S."/>
            <person name="Eisen J.A."/>
            <person name="Ronning C.M."/>
            <person name="Barbazuk W.B."/>
            <person name="Blanchard M."/>
            <person name="Field C."/>
            <person name="Halling C."/>
            <person name="Hinkle G."/>
            <person name="Iartchuk O."/>
            <person name="Kim H.S."/>
            <person name="Mackenzie C."/>
            <person name="Madupu R."/>
            <person name="Miller N."/>
            <person name="Shvartsbeyn A."/>
            <person name="Sullivan S.A."/>
            <person name="Vaudin M."/>
            <person name="Wiegand R."/>
            <person name="Kaplan H.B."/>
        </authorList>
    </citation>
    <scope>NUCLEOTIDE SEQUENCE [LARGE SCALE GENOMIC DNA]</scope>
    <source>
        <strain evidence="2">DK1622</strain>
    </source>
</reference>